<dbReference type="Gene3D" id="3.30.460.10">
    <property type="entry name" value="Beta Polymerase, domain 2"/>
    <property type="match status" value="1"/>
</dbReference>
<evidence type="ECO:0000256" key="3">
    <source>
        <dbReference type="ARBA" id="ARBA00022679"/>
    </source>
</evidence>
<dbReference type="SUPFAM" id="SSF81301">
    <property type="entry name" value="Nucleotidyltransferase"/>
    <property type="match status" value="1"/>
</dbReference>
<dbReference type="InterPro" id="IPR043519">
    <property type="entry name" value="NT_sf"/>
</dbReference>
<keyword evidence="2" id="KW-1277">Toxin-antitoxin system</keyword>
<proteinExistence type="inferred from homology"/>
<dbReference type="Proteomes" id="UP000033740">
    <property type="component" value="Unassembled WGS sequence"/>
</dbReference>
<dbReference type="CDD" id="cd05403">
    <property type="entry name" value="NT_KNTase_like"/>
    <property type="match status" value="1"/>
</dbReference>
<evidence type="ECO:0000256" key="2">
    <source>
        <dbReference type="ARBA" id="ARBA00022649"/>
    </source>
</evidence>
<comment type="caution">
    <text evidence="11">The sequence shown here is derived from an EMBL/GenBank/DDBJ whole genome shotgun (WGS) entry which is preliminary data.</text>
</comment>
<dbReference type="InterPro" id="IPR002934">
    <property type="entry name" value="Polymerase_NTP_transf_dom"/>
</dbReference>
<dbReference type="Pfam" id="PF01909">
    <property type="entry name" value="NTP_transf_2"/>
    <property type="match status" value="1"/>
</dbReference>
<dbReference type="PATRIC" id="fig|582680.6.peg.2056"/>
<evidence type="ECO:0000256" key="1">
    <source>
        <dbReference type="ARBA" id="ARBA00001946"/>
    </source>
</evidence>
<dbReference type="EMBL" id="JYIX01000034">
    <property type="protein sequence ID" value="KJL33329.1"/>
    <property type="molecule type" value="Genomic_DNA"/>
</dbReference>
<evidence type="ECO:0000256" key="8">
    <source>
        <dbReference type="ARBA" id="ARBA00022842"/>
    </source>
</evidence>
<keyword evidence="5" id="KW-0479">Metal-binding</keyword>
<dbReference type="GO" id="GO:0005524">
    <property type="term" value="F:ATP binding"/>
    <property type="evidence" value="ECO:0007669"/>
    <property type="project" value="UniProtKB-KW"/>
</dbReference>
<evidence type="ECO:0000313" key="11">
    <source>
        <dbReference type="EMBL" id="KJL33329.1"/>
    </source>
</evidence>
<keyword evidence="12" id="KW-1185">Reference proteome</keyword>
<feature type="domain" description="Polymerase nucleotidyl transferase" evidence="10">
    <location>
        <begin position="14"/>
        <end position="90"/>
    </location>
</feature>
<accession>A0A0F0LKX1</accession>
<name>A0A0F0LKX1_9MICO</name>
<dbReference type="AlphaFoldDB" id="A0A0F0LKX1"/>
<evidence type="ECO:0000313" key="12">
    <source>
        <dbReference type="Proteomes" id="UP000033740"/>
    </source>
</evidence>
<dbReference type="PANTHER" id="PTHR33571">
    <property type="entry name" value="SSL8005 PROTEIN"/>
    <property type="match status" value="1"/>
</dbReference>
<keyword evidence="3 11" id="KW-0808">Transferase</keyword>
<dbReference type="RefSeq" id="WP_045272060.1">
    <property type="nucleotide sequence ID" value="NZ_JYIX01000034.1"/>
</dbReference>
<dbReference type="PANTHER" id="PTHR33571:SF12">
    <property type="entry name" value="BSL3053 PROTEIN"/>
    <property type="match status" value="1"/>
</dbReference>
<dbReference type="GO" id="GO:0046872">
    <property type="term" value="F:metal ion binding"/>
    <property type="evidence" value="ECO:0007669"/>
    <property type="project" value="UniProtKB-KW"/>
</dbReference>
<dbReference type="GO" id="GO:0016779">
    <property type="term" value="F:nucleotidyltransferase activity"/>
    <property type="evidence" value="ECO:0007669"/>
    <property type="project" value="UniProtKB-KW"/>
</dbReference>
<evidence type="ECO:0000256" key="6">
    <source>
        <dbReference type="ARBA" id="ARBA00022741"/>
    </source>
</evidence>
<organism evidence="11 12">
    <name type="scientific">Microbacterium azadirachtae</name>
    <dbReference type="NCBI Taxonomy" id="582680"/>
    <lineage>
        <taxon>Bacteria</taxon>
        <taxon>Bacillati</taxon>
        <taxon>Actinomycetota</taxon>
        <taxon>Actinomycetes</taxon>
        <taxon>Micrococcales</taxon>
        <taxon>Microbacteriaceae</taxon>
        <taxon>Microbacterium</taxon>
    </lineage>
</organism>
<protein>
    <submittedName>
        <fullName evidence="11">Nucleotidyltransferase domain protein</fullName>
    </submittedName>
</protein>
<keyword evidence="7" id="KW-0067">ATP-binding</keyword>
<reference evidence="11 12" key="1">
    <citation type="submission" date="2015-02" db="EMBL/GenBank/DDBJ databases">
        <title>Draft genome sequences of ten Microbacterium spp. with emphasis on heavy metal contaminated environments.</title>
        <authorList>
            <person name="Corretto E."/>
        </authorList>
    </citation>
    <scope>NUCLEOTIDE SEQUENCE [LARGE SCALE GENOMIC DNA]</scope>
    <source>
        <strain evidence="11 12">ARN176</strain>
    </source>
</reference>
<comment type="similarity">
    <text evidence="9">Belongs to the MntA antitoxin family.</text>
</comment>
<evidence type="ECO:0000259" key="10">
    <source>
        <dbReference type="Pfam" id="PF01909"/>
    </source>
</evidence>
<dbReference type="InterPro" id="IPR052038">
    <property type="entry name" value="Type-VII_TA_antitoxin"/>
</dbReference>
<evidence type="ECO:0000256" key="9">
    <source>
        <dbReference type="ARBA" id="ARBA00038276"/>
    </source>
</evidence>
<gene>
    <name evidence="11" type="ORF">RS86_01989</name>
</gene>
<comment type="cofactor">
    <cofactor evidence="1">
        <name>Mg(2+)</name>
        <dbReference type="ChEBI" id="CHEBI:18420"/>
    </cofactor>
</comment>
<keyword evidence="8" id="KW-0460">Magnesium</keyword>
<evidence type="ECO:0000256" key="7">
    <source>
        <dbReference type="ARBA" id="ARBA00022840"/>
    </source>
</evidence>
<evidence type="ECO:0000256" key="5">
    <source>
        <dbReference type="ARBA" id="ARBA00022723"/>
    </source>
</evidence>
<evidence type="ECO:0000256" key="4">
    <source>
        <dbReference type="ARBA" id="ARBA00022695"/>
    </source>
</evidence>
<sequence length="101" mass="11538">MVLRFDVDIEEVARVARARGVRRLRVFGSAVTDRFDPEHSDVDVLVDLATDDGDSFDAYFGLKEDLERIFGYPVDLVMSEAVRNPFFRERAFTTAEELYAA</sequence>
<keyword evidence="4" id="KW-0548">Nucleotidyltransferase</keyword>
<keyword evidence="6" id="KW-0547">Nucleotide-binding</keyword>